<evidence type="ECO:0000256" key="1">
    <source>
        <dbReference type="ARBA" id="ARBA00010688"/>
    </source>
</evidence>
<name>A0A1I1W2P2_9BACI</name>
<dbReference type="InterPro" id="IPR050306">
    <property type="entry name" value="PfkB_Carbo_kinase"/>
</dbReference>
<dbReference type="GO" id="GO:0005524">
    <property type="term" value="F:ATP binding"/>
    <property type="evidence" value="ECO:0007669"/>
    <property type="project" value="UniProtKB-KW"/>
</dbReference>
<dbReference type="InterPro" id="IPR002173">
    <property type="entry name" value="Carboh/pur_kinase_PfkB_CS"/>
</dbReference>
<reference evidence="9" key="1">
    <citation type="submission" date="2016-10" db="EMBL/GenBank/DDBJ databases">
        <authorList>
            <person name="Varghese N."/>
            <person name="Submissions S."/>
        </authorList>
    </citation>
    <scope>NUCLEOTIDE SEQUENCE [LARGE SCALE GENOMIC DNA]</scope>
    <source>
        <strain evidence="9">DSM 22530</strain>
    </source>
</reference>
<dbReference type="CDD" id="cd01166">
    <property type="entry name" value="KdgK"/>
    <property type="match status" value="1"/>
</dbReference>
<organism evidence="8 9">
    <name type="scientific">Lentibacillus persicus</name>
    <dbReference type="NCBI Taxonomy" id="640948"/>
    <lineage>
        <taxon>Bacteria</taxon>
        <taxon>Bacillati</taxon>
        <taxon>Bacillota</taxon>
        <taxon>Bacilli</taxon>
        <taxon>Bacillales</taxon>
        <taxon>Bacillaceae</taxon>
        <taxon>Lentibacillus</taxon>
    </lineage>
</organism>
<keyword evidence="5" id="KW-0067">ATP-binding</keyword>
<evidence type="ECO:0000313" key="8">
    <source>
        <dbReference type="EMBL" id="SFD89371.1"/>
    </source>
</evidence>
<gene>
    <name evidence="8" type="ORF">SAMN05216238_105177</name>
</gene>
<proteinExistence type="inferred from homology"/>
<dbReference type="Pfam" id="PF00294">
    <property type="entry name" value="PfkB"/>
    <property type="match status" value="1"/>
</dbReference>
<dbReference type="STRING" id="640948.SAMN05216238_105177"/>
<keyword evidence="9" id="KW-1185">Reference proteome</keyword>
<accession>A0A1I1W2P2</accession>
<evidence type="ECO:0000256" key="3">
    <source>
        <dbReference type="ARBA" id="ARBA00022741"/>
    </source>
</evidence>
<dbReference type="SUPFAM" id="SSF53613">
    <property type="entry name" value="Ribokinase-like"/>
    <property type="match status" value="1"/>
</dbReference>
<evidence type="ECO:0000313" key="9">
    <source>
        <dbReference type="Proteomes" id="UP000199474"/>
    </source>
</evidence>
<dbReference type="RefSeq" id="WP_090084435.1">
    <property type="nucleotide sequence ID" value="NZ_FOMR01000005.1"/>
</dbReference>
<dbReference type="OrthoDB" id="9813569at2"/>
<dbReference type="InterPro" id="IPR011611">
    <property type="entry name" value="PfkB_dom"/>
</dbReference>
<dbReference type="Gene3D" id="3.40.1190.20">
    <property type="match status" value="1"/>
</dbReference>
<dbReference type="GO" id="GO:0006000">
    <property type="term" value="P:fructose metabolic process"/>
    <property type="evidence" value="ECO:0007669"/>
    <property type="project" value="UniProtKB-ARBA"/>
</dbReference>
<sequence>MDVVTLGETMMLFTPDNPGPMRYADRFSNRVAGAESNVAIGLARLGFQSGWISRLGDDEFGKKINAFIRGEGVDTSQVILDETADTGLFFKEKLAPGEWRVKYYRQGSAASRLKPGDVDESYIAEANYLHVTGITPALSDSCYETVLTAIDYARAHGVNVVFDPNLRRKLWPDHKARKVLTELVQKADIVLPGIEEAEFLFGNGTPEELARTFREKGASTVILKLGGTGAYYLNNAAEGYAEGFEVPEVVDPVGAGDGFSAGVLSGLLDGLDMKDAVQRGNAVGAMVVMAPGDVEGLPEKDRLVDFITNRNQSDVER</sequence>
<dbReference type="InterPro" id="IPR029056">
    <property type="entry name" value="Ribokinase-like"/>
</dbReference>
<evidence type="ECO:0000256" key="5">
    <source>
        <dbReference type="ARBA" id="ARBA00022840"/>
    </source>
</evidence>
<keyword evidence="4 6" id="KW-0418">Kinase</keyword>
<dbReference type="EMBL" id="FOMR01000005">
    <property type="protein sequence ID" value="SFD89371.1"/>
    <property type="molecule type" value="Genomic_DNA"/>
</dbReference>
<protein>
    <submittedName>
        <fullName evidence="8">5-dehydro-2-deoxygluconokinase</fullName>
    </submittedName>
</protein>
<dbReference type="PANTHER" id="PTHR43085">
    <property type="entry name" value="HEXOKINASE FAMILY MEMBER"/>
    <property type="match status" value="1"/>
</dbReference>
<dbReference type="PRINTS" id="PR00990">
    <property type="entry name" value="RIBOKINASE"/>
</dbReference>
<evidence type="ECO:0000256" key="2">
    <source>
        <dbReference type="ARBA" id="ARBA00022679"/>
    </source>
</evidence>
<keyword evidence="2 6" id="KW-0808">Transferase</keyword>
<dbReference type="AlphaFoldDB" id="A0A1I1W2P2"/>
<dbReference type="PANTHER" id="PTHR43085:SF1">
    <property type="entry name" value="PSEUDOURIDINE KINASE-RELATED"/>
    <property type="match status" value="1"/>
</dbReference>
<keyword evidence="3" id="KW-0547">Nucleotide-binding</keyword>
<dbReference type="Proteomes" id="UP000199474">
    <property type="component" value="Unassembled WGS sequence"/>
</dbReference>
<dbReference type="GO" id="GO:0008865">
    <property type="term" value="F:fructokinase activity"/>
    <property type="evidence" value="ECO:0007669"/>
    <property type="project" value="UniProtKB-ARBA"/>
</dbReference>
<evidence type="ECO:0000256" key="4">
    <source>
        <dbReference type="ARBA" id="ARBA00022777"/>
    </source>
</evidence>
<feature type="domain" description="Carbohydrate kinase PfkB" evidence="7">
    <location>
        <begin position="2"/>
        <end position="299"/>
    </location>
</feature>
<evidence type="ECO:0000256" key="6">
    <source>
        <dbReference type="RuleBase" id="RU003704"/>
    </source>
</evidence>
<dbReference type="InterPro" id="IPR002139">
    <property type="entry name" value="Ribo/fructo_kinase"/>
</dbReference>
<evidence type="ECO:0000259" key="7">
    <source>
        <dbReference type="Pfam" id="PF00294"/>
    </source>
</evidence>
<comment type="similarity">
    <text evidence="1 6">Belongs to the carbohydrate kinase PfkB family.</text>
</comment>
<dbReference type="PROSITE" id="PS00584">
    <property type="entry name" value="PFKB_KINASES_2"/>
    <property type="match status" value="1"/>
</dbReference>